<keyword evidence="7 11" id="KW-0663">Pyridoxal phosphate</keyword>
<protein>
    <recommendedName>
        <fullName evidence="11">4-amino-5-hydroxymethyl-2-methylpyrimidine phosphate synthase</fullName>
        <shortName evidence="11">HMP-P synthase</shortName>
        <shortName evidence="11">Hydroxymethylpyrimidine phosphate synthase</shortName>
    </recommendedName>
</protein>
<dbReference type="GO" id="GO:0016740">
    <property type="term" value="F:transferase activity"/>
    <property type="evidence" value="ECO:0007669"/>
    <property type="project" value="UniProtKB-KW"/>
</dbReference>
<dbReference type="OrthoDB" id="3468995at2759"/>
<evidence type="ECO:0000256" key="11">
    <source>
        <dbReference type="RuleBase" id="RU367015"/>
    </source>
</evidence>
<comment type="similarity">
    <text evidence="3 11">Belongs to the NMT1/THI5 family.</text>
</comment>
<dbReference type="EMBL" id="ML977148">
    <property type="protein sequence ID" value="KAF1988409.1"/>
    <property type="molecule type" value="Genomic_DNA"/>
</dbReference>
<evidence type="ECO:0000256" key="8">
    <source>
        <dbReference type="ARBA" id="ARBA00022977"/>
    </source>
</evidence>
<comment type="function">
    <text evidence="1 11">Responsible for the formation of the pyrimidine heterocycle in the thiamine biosynthesis pathway. Catalyzes the formation of hydroxymethylpyrimidine phosphate (HMP-P) from histidine and pyridoxal phosphate (PLP). The protein uses PLP and the active site histidine to form HMP-P, generating an inactive enzyme. The enzyme can only undergo a single turnover, which suggests it is a suicide enzyme.</text>
</comment>
<accession>A0A6G1H5Y1</accession>
<evidence type="ECO:0000256" key="1">
    <source>
        <dbReference type="ARBA" id="ARBA00003469"/>
    </source>
</evidence>
<organism evidence="13 14">
    <name type="scientific">Aulographum hederae CBS 113979</name>
    <dbReference type="NCBI Taxonomy" id="1176131"/>
    <lineage>
        <taxon>Eukaryota</taxon>
        <taxon>Fungi</taxon>
        <taxon>Dikarya</taxon>
        <taxon>Ascomycota</taxon>
        <taxon>Pezizomycotina</taxon>
        <taxon>Dothideomycetes</taxon>
        <taxon>Pleosporomycetidae</taxon>
        <taxon>Aulographales</taxon>
        <taxon>Aulographaceae</taxon>
    </lineage>
</organism>
<reference evidence="13" key="1">
    <citation type="journal article" date="2020" name="Stud. Mycol.">
        <title>101 Dothideomycetes genomes: a test case for predicting lifestyles and emergence of pathogens.</title>
        <authorList>
            <person name="Haridas S."/>
            <person name="Albert R."/>
            <person name="Binder M."/>
            <person name="Bloem J."/>
            <person name="Labutti K."/>
            <person name="Salamov A."/>
            <person name="Andreopoulos B."/>
            <person name="Baker S."/>
            <person name="Barry K."/>
            <person name="Bills G."/>
            <person name="Bluhm B."/>
            <person name="Cannon C."/>
            <person name="Castanera R."/>
            <person name="Culley D."/>
            <person name="Daum C."/>
            <person name="Ezra D."/>
            <person name="Gonzalez J."/>
            <person name="Henrissat B."/>
            <person name="Kuo A."/>
            <person name="Liang C."/>
            <person name="Lipzen A."/>
            <person name="Lutzoni F."/>
            <person name="Magnuson J."/>
            <person name="Mondo S."/>
            <person name="Nolan M."/>
            <person name="Ohm R."/>
            <person name="Pangilinan J."/>
            <person name="Park H.-J."/>
            <person name="Ramirez L."/>
            <person name="Alfaro M."/>
            <person name="Sun H."/>
            <person name="Tritt A."/>
            <person name="Yoshinaga Y."/>
            <person name="Zwiers L.-H."/>
            <person name="Turgeon B."/>
            <person name="Goodwin S."/>
            <person name="Spatafora J."/>
            <person name="Crous P."/>
            <person name="Grigoriev I."/>
        </authorList>
    </citation>
    <scope>NUCLEOTIDE SEQUENCE</scope>
    <source>
        <strain evidence="13">CBS 113979</strain>
    </source>
</reference>
<evidence type="ECO:0000256" key="9">
    <source>
        <dbReference type="ARBA" id="ARBA00023004"/>
    </source>
</evidence>
<dbReference type="SUPFAM" id="SSF53850">
    <property type="entry name" value="Periplasmic binding protein-like II"/>
    <property type="match status" value="1"/>
</dbReference>
<keyword evidence="6" id="KW-0479">Metal-binding</keyword>
<evidence type="ECO:0000313" key="13">
    <source>
        <dbReference type="EMBL" id="KAF1988409.1"/>
    </source>
</evidence>
<keyword evidence="14" id="KW-1185">Reference proteome</keyword>
<name>A0A6G1H5Y1_9PEZI</name>
<evidence type="ECO:0000256" key="5">
    <source>
        <dbReference type="ARBA" id="ARBA00022679"/>
    </source>
</evidence>
<dbReference type="GO" id="GO:0046872">
    <property type="term" value="F:metal ion binding"/>
    <property type="evidence" value="ECO:0007669"/>
    <property type="project" value="UniProtKB-KW"/>
</dbReference>
<dbReference type="Pfam" id="PF09084">
    <property type="entry name" value="NMT1"/>
    <property type="match status" value="1"/>
</dbReference>
<evidence type="ECO:0000256" key="3">
    <source>
        <dbReference type="ARBA" id="ARBA00009406"/>
    </source>
</evidence>
<evidence type="ECO:0000256" key="10">
    <source>
        <dbReference type="ARBA" id="ARBA00048179"/>
    </source>
</evidence>
<keyword evidence="8 11" id="KW-0784">Thiamine biosynthesis</keyword>
<comment type="catalytic activity">
    <reaction evidence="10">
        <text>N(6)-(pyridoxal phosphate)-L-lysyl-[4-amino-5-hydroxymethyl-2-methylpyrimidine phosphate synthase] + L-histidyl-[4-amino-5-hydroxymethyl-2-methylpyrimidine phosphate synthase] + 2 Fe(3+) + 4 H2O = L-lysyl-[4-amino-5-hydroxymethyl-2-methylpyrimidine phosphate synthase] + (2S)-2-amino-5-hydroxy-4-oxopentanoyl-[4-amino-5-hydroxymethyl-2-methylpyrimidine phosphate synthase] + 4-amino-2-methyl-5-(phosphooxymethyl)pyrimidine + 3-oxopropanoate + 2 Fe(2+) + 2 H(+)</text>
        <dbReference type="Rhea" id="RHEA:65756"/>
        <dbReference type="Rhea" id="RHEA-COMP:16892"/>
        <dbReference type="Rhea" id="RHEA-COMP:16893"/>
        <dbReference type="Rhea" id="RHEA-COMP:16894"/>
        <dbReference type="Rhea" id="RHEA-COMP:16895"/>
        <dbReference type="ChEBI" id="CHEBI:15377"/>
        <dbReference type="ChEBI" id="CHEBI:15378"/>
        <dbReference type="ChEBI" id="CHEBI:29033"/>
        <dbReference type="ChEBI" id="CHEBI:29034"/>
        <dbReference type="ChEBI" id="CHEBI:29969"/>
        <dbReference type="ChEBI" id="CHEBI:29979"/>
        <dbReference type="ChEBI" id="CHEBI:33190"/>
        <dbReference type="ChEBI" id="CHEBI:58354"/>
        <dbReference type="ChEBI" id="CHEBI:143915"/>
        <dbReference type="ChEBI" id="CHEBI:157692"/>
    </reaction>
    <physiologicalReaction direction="left-to-right" evidence="10">
        <dbReference type="Rhea" id="RHEA:65757"/>
    </physiologicalReaction>
</comment>
<comment type="pathway">
    <text evidence="2 11">Cofactor biosynthesis; thiamine diphosphate biosynthesis.</text>
</comment>
<proteinExistence type="inferred from homology"/>
<dbReference type="PANTHER" id="PTHR31528">
    <property type="entry name" value="4-AMINO-5-HYDROXYMETHYL-2-METHYLPYRIMIDINE PHOSPHATE SYNTHASE THI11-RELATED"/>
    <property type="match status" value="1"/>
</dbReference>
<evidence type="ECO:0000256" key="4">
    <source>
        <dbReference type="ARBA" id="ARBA00011738"/>
    </source>
</evidence>
<evidence type="ECO:0000256" key="7">
    <source>
        <dbReference type="ARBA" id="ARBA00022898"/>
    </source>
</evidence>
<dbReference type="GO" id="GO:0009229">
    <property type="term" value="P:thiamine diphosphate biosynthetic process"/>
    <property type="evidence" value="ECO:0007669"/>
    <property type="project" value="UniProtKB-UniRule"/>
</dbReference>
<dbReference type="InterPro" id="IPR027939">
    <property type="entry name" value="NMT1/THI5"/>
</dbReference>
<sequence>MQPFNLTATGYNLNYLPEYIALRHGFFRDQGLDVKVTIPVPWDHVLDHLAEGSAHMALGGIWVPSMYRDRVQHYTVFAQIANRCPLAVLKRGSADGFKLTDMAGSTVLMKSGGGASVGLFFKMLLREQGIDARGVDYVQDLDGIMLGNLFQGGMGDYFITDNLSALAMVARNPNVSIAMEMVEQGDIPWSVYYRETATITPELLDAEQRFCVGLAKGIQWVMDRDAETFRDELAELFPNVPVEVAVRVTNDFRRNAMWTSTSVSRNGFERWQLGLRDARLVKEPLAYEEIVNDAPASAAQAIHQSTTTADASLPAKESATYKPLVNGTPASKAQTVLG</sequence>
<feature type="domain" description="SsuA/THI5-like" evidence="12">
    <location>
        <begin position="12"/>
        <end position="139"/>
    </location>
</feature>
<comment type="cofactor">
    <cofactor evidence="11">
        <name>Fe cation</name>
        <dbReference type="ChEBI" id="CHEBI:24875"/>
    </cofactor>
</comment>
<dbReference type="Gene3D" id="3.40.190.10">
    <property type="entry name" value="Periplasmic binding protein-like II"/>
    <property type="match status" value="2"/>
</dbReference>
<evidence type="ECO:0000256" key="2">
    <source>
        <dbReference type="ARBA" id="ARBA00004948"/>
    </source>
</evidence>
<gene>
    <name evidence="13" type="ORF">K402DRAFT_391643</name>
</gene>
<dbReference type="UniPathway" id="UPA00060"/>
<dbReference type="AlphaFoldDB" id="A0A6G1H5Y1"/>
<evidence type="ECO:0000259" key="12">
    <source>
        <dbReference type="Pfam" id="PF09084"/>
    </source>
</evidence>
<dbReference type="GO" id="GO:0009228">
    <property type="term" value="P:thiamine biosynthetic process"/>
    <property type="evidence" value="ECO:0007669"/>
    <property type="project" value="UniProtKB-UniRule"/>
</dbReference>
<dbReference type="InterPro" id="IPR015168">
    <property type="entry name" value="SsuA/THI5"/>
</dbReference>
<dbReference type="PANTHER" id="PTHR31528:SF1">
    <property type="entry name" value="4-AMINO-5-HYDROXYMETHYL-2-METHYLPYRIMIDINE PHOSPHATE SYNTHASE THI11-RELATED"/>
    <property type="match status" value="1"/>
</dbReference>
<dbReference type="Proteomes" id="UP000800041">
    <property type="component" value="Unassembled WGS sequence"/>
</dbReference>
<comment type="subunit">
    <text evidence="4 11">Homodimer.</text>
</comment>
<keyword evidence="9 11" id="KW-0408">Iron</keyword>
<keyword evidence="5" id="KW-0808">Transferase</keyword>
<evidence type="ECO:0000256" key="6">
    <source>
        <dbReference type="ARBA" id="ARBA00022723"/>
    </source>
</evidence>
<evidence type="ECO:0000313" key="14">
    <source>
        <dbReference type="Proteomes" id="UP000800041"/>
    </source>
</evidence>